<dbReference type="EMBL" id="KB454497">
    <property type="protein sequence ID" value="EME30731.1"/>
    <property type="molecule type" value="Genomic_DNA"/>
</dbReference>
<dbReference type="OrthoDB" id="10378364at2759"/>
<sequence>MEEDIFEKDLKLENGNGEDMLNEAIEVLNANFSTEDASPETLCDFDFGHSRVEQFFTGQDRGKRTSDLVVGNKNLDDFQDTSWETVLPCTTSSFHRHSPETTFCQDVDHQRNRPLMPVGLDTRRDGNNLNTKLYSTKYCENQGSVSSSWEFGNYLSSHNWSRSFQSSSTFLPITHCNQPTFFTSYSGPRESERVTMAPDGRSSYIPISSRYAGREHFHVPCLSSSLSGTKISNAGESLSKRNKTPTAFCSSCMQNVSANGGNFQRHQEACRRRHGKFNEPQNARMIRQDFPNDVKEDMTVSKTNESFLLPHMDEDSGNSMAIQRIFENFREADVRDTQILAVLQELRKTLTRNLDGRCISTLRDSFAALAERSKGYLSDISTSNKAPLPGEQVAMAILFYASC</sequence>
<evidence type="ECO:0000313" key="2">
    <source>
        <dbReference type="Proteomes" id="UP000030680"/>
    </source>
</evidence>
<dbReference type="RefSeq" id="XP_005707251.1">
    <property type="nucleotide sequence ID" value="XM_005707194.1"/>
</dbReference>
<dbReference type="Proteomes" id="UP000030680">
    <property type="component" value="Unassembled WGS sequence"/>
</dbReference>
<protein>
    <submittedName>
        <fullName evidence="1">Uncharacterized protein</fullName>
    </submittedName>
</protein>
<name>M2W4R3_GALSU</name>
<accession>M2W4R3</accession>
<organism evidence="1 2">
    <name type="scientific">Galdieria sulphuraria</name>
    <name type="common">Red alga</name>
    <dbReference type="NCBI Taxonomy" id="130081"/>
    <lineage>
        <taxon>Eukaryota</taxon>
        <taxon>Rhodophyta</taxon>
        <taxon>Bangiophyceae</taxon>
        <taxon>Galdieriales</taxon>
        <taxon>Galdieriaceae</taxon>
        <taxon>Galdieria</taxon>
    </lineage>
</organism>
<keyword evidence="2" id="KW-1185">Reference proteome</keyword>
<proteinExistence type="predicted"/>
<dbReference type="AlphaFoldDB" id="M2W4R3"/>
<dbReference type="KEGG" id="gsl:Gasu_19700"/>
<evidence type="ECO:0000313" key="1">
    <source>
        <dbReference type="EMBL" id="EME30731.1"/>
    </source>
</evidence>
<dbReference type="Gramene" id="EME30731">
    <property type="protein sequence ID" value="EME30731"/>
    <property type="gene ID" value="Gasu_19700"/>
</dbReference>
<gene>
    <name evidence="1" type="ORF">Gasu_19700</name>
</gene>
<dbReference type="GeneID" id="17089438"/>
<reference evidence="2" key="1">
    <citation type="journal article" date="2013" name="Science">
        <title>Gene transfer from bacteria and archaea facilitated evolution of an extremophilic eukaryote.</title>
        <authorList>
            <person name="Schonknecht G."/>
            <person name="Chen W.H."/>
            <person name="Ternes C.M."/>
            <person name="Barbier G.G."/>
            <person name="Shrestha R.P."/>
            <person name="Stanke M."/>
            <person name="Brautigam A."/>
            <person name="Baker B.J."/>
            <person name="Banfield J.F."/>
            <person name="Garavito R.M."/>
            <person name="Carr K."/>
            <person name="Wilkerson C."/>
            <person name="Rensing S.A."/>
            <person name="Gagneul D."/>
            <person name="Dickenson N.E."/>
            <person name="Oesterhelt C."/>
            <person name="Lercher M.J."/>
            <person name="Weber A.P."/>
        </authorList>
    </citation>
    <scope>NUCLEOTIDE SEQUENCE [LARGE SCALE GENOMIC DNA]</scope>
    <source>
        <strain evidence="2">074W</strain>
    </source>
</reference>